<keyword evidence="4 7" id="KW-1133">Transmembrane helix</keyword>
<comment type="caution">
    <text evidence="8">The sequence shown here is derived from an EMBL/GenBank/DDBJ whole genome shotgun (WGS) entry which is preliminary data.</text>
</comment>
<keyword evidence="9" id="KW-1185">Reference proteome</keyword>
<sequence>MFSIIRRLISAFAPNSTNVPPKRGSLTMDSKTSTLQSEPRSEIALAPKMSGSLRQDMPHGENHKNPGPYMRDVILGFSDGLTVPFALTAGLSSLGSAKLVILGGLAELFSGAISMGLGGLLAALTERSHYFAEEQRERDEVRDTPHLEREEIYVLMEEYDVGRDAITPFVDALAANEDKWVQFMMDFELKMEKVEKKQAWTSAGALAGGLIPMIPYFALKNVTDALFVSIGVTVLMLLVFGFVKNKKTVGTTRAGFKGAAQTLVTGVLAAGASYGIVRALDSRNPVFA</sequence>
<dbReference type="AlphaFoldDB" id="A0A7D8YSR2"/>
<evidence type="ECO:0000256" key="5">
    <source>
        <dbReference type="ARBA" id="ARBA00023136"/>
    </source>
</evidence>
<dbReference type="Proteomes" id="UP000481288">
    <property type="component" value="Unassembled WGS sequence"/>
</dbReference>
<reference evidence="8 9" key="1">
    <citation type="submission" date="2018-05" db="EMBL/GenBank/DDBJ databases">
        <title>Whole genome sequencing for identification of molecular markers to develop diagnostic detection tools for the regulated plant pathogen Lachnellula willkommii.</title>
        <authorList>
            <person name="Giroux E."/>
            <person name="Bilodeau G."/>
        </authorList>
    </citation>
    <scope>NUCLEOTIDE SEQUENCE [LARGE SCALE GENOMIC DNA]</scope>
    <source>
        <strain evidence="8 9">CBS 625.97</strain>
    </source>
</reference>
<gene>
    <name evidence="8" type="primary">VIT1.2</name>
    <name evidence="8" type="ORF">LCER1_G006746</name>
</gene>
<name>A0A7D8YSR2_9HELO</name>
<organism evidence="8 9">
    <name type="scientific">Lachnellula cervina</name>
    <dbReference type="NCBI Taxonomy" id="1316786"/>
    <lineage>
        <taxon>Eukaryota</taxon>
        <taxon>Fungi</taxon>
        <taxon>Dikarya</taxon>
        <taxon>Ascomycota</taxon>
        <taxon>Pezizomycotina</taxon>
        <taxon>Leotiomycetes</taxon>
        <taxon>Helotiales</taxon>
        <taxon>Lachnaceae</taxon>
        <taxon>Lachnellula</taxon>
    </lineage>
</organism>
<evidence type="ECO:0000256" key="7">
    <source>
        <dbReference type="SAM" id="Phobius"/>
    </source>
</evidence>
<dbReference type="GO" id="GO:0012505">
    <property type="term" value="C:endomembrane system"/>
    <property type="evidence" value="ECO:0007669"/>
    <property type="project" value="UniProtKB-SubCell"/>
</dbReference>
<dbReference type="PANTHER" id="PTHR31851">
    <property type="entry name" value="FE(2+)/MN(2+) TRANSPORTER PCL1"/>
    <property type="match status" value="1"/>
</dbReference>
<proteinExistence type="inferred from homology"/>
<dbReference type="GO" id="GO:0005384">
    <property type="term" value="F:manganese ion transmembrane transporter activity"/>
    <property type="evidence" value="ECO:0007669"/>
    <property type="project" value="InterPro"/>
</dbReference>
<feature type="transmembrane region" description="Helical" evidence="7">
    <location>
        <begin position="100"/>
        <end position="124"/>
    </location>
</feature>
<feature type="transmembrane region" description="Helical" evidence="7">
    <location>
        <begin position="199"/>
        <end position="219"/>
    </location>
</feature>
<feature type="region of interest" description="Disordered" evidence="6">
    <location>
        <begin position="19"/>
        <end position="40"/>
    </location>
</feature>
<evidence type="ECO:0000256" key="6">
    <source>
        <dbReference type="SAM" id="MobiDB-lite"/>
    </source>
</evidence>
<comment type="similarity">
    <text evidence="2">Belongs to the CCC1 family.</text>
</comment>
<feature type="transmembrane region" description="Helical" evidence="7">
    <location>
        <begin position="73"/>
        <end position="94"/>
    </location>
</feature>
<protein>
    <submittedName>
        <fullName evidence="8">Vacuolar iron transporter 1.2</fullName>
    </submittedName>
</protein>
<evidence type="ECO:0000256" key="4">
    <source>
        <dbReference type="ARBA" id="ARBA00022989"/>
    </source>
</evidence>
<evidence type="ECO:0000256" key="1">
    <source>
        <dbReference type="ARBA" id="ARBA00004127"/>
    </source>
</evidence>
<evidence type="ECO:0000313" key="9">
    <source>
        <dbReference type="Proteomes" id="UP000481288"/>
    </source>
</evidence>
<keyword evidence="5 7" id="KW-0472">Membrane</keyword>
<feature type="compositionally biased region" description="Polar residues" evidence="6">
    <location>
        <begin position="27"/>
        <end position="38"/>
    </location>
</feature>
<dbReference type="Pfam" id="PF01988">
    <property type="entry name" value="VIT1"/>
    <property type="match status" value="1"/>
</dbReference>
<keyword evidence="3 7" id="KW-0812">Transmembrane</keyword>
<feature type="transmembrane region" description="Helical" evidence="7">
    <location>
        <begin position="225"/>
        <end position="243"/>
    </location>
</feature>
<dbReference type="InterPro" id="IPR008217">
    <property type="entry name" value="Ccc1_fam"/>
</dbReference>
<dbReference type="EMBL" id="QGMG01000498">
    <property type="protein sequence ID" value="TVY53127.1"/>
    <property type="molecule type" value="Genomic_DNA"/>
</dbReference>
<comment type="subcellular location">
    <subcellularLocation>
        <location evidence="1">Endomembrane system</location>
        <topology evidence="1">Multi-pass membrane protein</topology>
    </subcellularLocation>
</comment>
<evidence type="ECO:0000313" key="8">
    <source>
        <dbReference type="EMBL" id="TVY53127.1"/>
    </source>
</evidence>
<dbReference type="OrthoDB" id="73465at2759"/>
<evidence type="ECO:0000256" key="2">
    <source>
        <dbReference type="ARBA" id="ARBA00007049"/>
    </source>
</evidence>
<dbReference type="CDD" id="cd02435">
    <property type="entry name" value="CCC1"/>
    <property type="match status" value="1"/>
</dbReference>
<dbReference type="GO" id="GO:0030026">
    <property type="term" value="P:intracellular manganese ion homeostasis"/>
    <property type="evidence" value="ECO:0007669"/>
    <property type="project" value="InterPro"/>
</dbReference>
<evidence type="ECO:0000256" key="3">
    <source>
        <dbReference type="ARBA" id="ARBA00022692"/>
    </source>
</evidence>
<accession>A0A7D8YSR2</accession>